<evidence type="ECO:0000313" key="1">
    <source>
        <dbReference type="EMBL" id="KAL0448643.1"/>
    </source>
</evidence>
<proteinExistence type="predicted"/>
<sequence length="151" mass="16867">MQLGDIPLEKVNTSLYGFAGEVVHPQGMISLPLTLGAGAARRTCMLKFLVVDVSSAYNVILRRPTLNAFQVVIFTYHMKIKFPTPGGVGEVQGDPFNLVSATLRLCEKDRREPLTKSRRVLPLVNEGKTWSWKKSLKGQGHPLKYNRLKNC</sequence>
<gene>
    <name evidence="1" type="ORF">Slati_1420700</name>
</gene>
<dbReference type="PANTHER" id="PTHR33240:SF8">
    <property type="entry name" value="OS03G0439900 PROTEIN"/>
    <property type="match status" value="1"/>
</dbReference>
<protein>
    <submittedName>
        <fullName evidence="1">Uncharacterized protein</fullName>
    </submittedName>
</protein>
<dbReference type="AlphaFoldDB" id="A0AAW2X4H2"/>
<accession>A0AAW2X4H2</accession>
<comment type="caution">
    <text evidence="1">The sequence shown here is derived from an EMBL/GenBank/DDBJ whole genome shotgun (WGS) entry which is preliminary data.</text>
</comment>
<reference evidence="1" key="2">
    <citation type="journal article" date="2024" name="Plant">
        <title>Genomic evolution and insights into agronomic trait innovations of Sesamum species.</title>
        <authorList>
            <person name="Miao H."/>
            <person name="Wang L."/>
            <person name="Qu L."/>
            <person name="Liu H."/>
            <person name="Sun Y."/>
            <person name="Le M."/>
            <person name="Wang Q."/>
            <person name="Wei S."/>
            <person name="Zheng Y."/>
            <person name="Lin W."/>
            <person name="Duan Y."/>
            <person name="Cao H."/>
            <person name="Xiong S."/>
            <person name="Wang X."/>
            <person name="Wei L."/>
            <person name="Li C."/>
            <person name="Ma Q."/>
            <person name="Ju M."/>
            <person name="Zhao R."/>
            <person name="Li G."/>
            <person name="Mu C."/>
            <person name="Tian Q."/>
            <person name="Mei H."/>
            <person name="Zhang T."/>
            <person name="Gao T."/>
            <person name="Zhang H."/>
        </authorList>
    </citation>
    <scope>NUCLEOTIDE SEQUENCE</scope>
    <source>
        <strain evidence="1">KEN1</strain>
    </source>
</reference>
<dbReference type="PANTHER" id="PTHR33240">
    <property type="entry name" value="OS08G0508500 PROTEIN"/>
    <property type="match status" value="1"/>
</dbReference>
<organism evidence="1">
    <name type="scientific">Sesamum latifolium</name>
    <dbReference type="NCBI Taxonomy" id="2727402"/>
    <lineage>
        <taxon>Eukaryota</taxon>
        <taxon>Viridiplantae</taxon>
        <taxon>Streptophyta</taxon>
        <taxon>Embryophyta</taxon>
        <taxon>Tracheophyta</taxon>
        <taxon>Spermatophyta</taxon>
        <taxon>Magnoliopsida</taxon>
        <taxon>eudicotyledons</taxon>
        <taxon>Gunneridae</taxon>
        <taxon>Pentapetalae</taxon>
        <taxon>asterids</taxon>
        <taxon>lamiids</taxon>
        <taxon>Lamiales</taxon>
        <taxon>Pedaliaceae</taxon>
        <taxon>Sesamum</taxon>
    </lineage>
</organism>
<name>A0AAW2X4H2_9LAMI</name>
<dbReference type="EMBL" id="JACGWN010000005">
    <property type="protein sequence ID" value="KAL0448643.1"/>
    <property type="molecule type" value="Genomic_DNA"/>
</dbReference>
<reference evidence="1" key="1">
    <citation type="submission" date="2020-06" db="EMBL/GenBank/DDBJ databases">
        <authorList>
            <person name="Li T."/>
            <person name="Hu X."/>
            <person name="Zhang T."/>
            <person name="Song X."/>
            <person name="Zhang H."/>
            <person name="Dai N."/>
            <person name="Sheng W."/>
            <person name="Hou X."/>
            <person name="Wei L."/>
        </authorList>
    </citation>
    <scope>NUCLEOTIDE SEQUENCE</scope>
    <source>
        <strain evidence="1">KEN1</strain>
        <tissue evidence="1">Leaf</tissue>
    </source>
</reference>